<organism evidence="3 4">
    <name type="scientific">Zingiber officinale</name>
    <name type="common">Ginger</name>
    <name type="synonym">Amomum zingiber</name>
    <dbReference type="NCBI Taxonomy" id="94328"/>
    <lineage>
        <taxon>Eukaryota</taxon>
        <taxon>Viridiplantae</taxon>
        <taxon>Streptophyta</taxon>
        <taxon>Embryophyta</taxon>
        <taxon>Tracheophyta</taxon>
        <taxon>Spermatophyta</taxon>
        <taxon>Magnoliopsida</taxon>
        <taxon>Liliopsida</taxon>
        <taxon>Zingiberales</taxon>
        <taxon>Zingiberaceae</taxon>
        <taxon>Zingiber</taxon>
    </lineage>
</organism>
<feature type="chain" id="PRO_5035306294" description="Neprosin activation peptide domain-containing protein" evidence="1">
    <location>
        <begin position="23"/>
        <end position="74"/>
    </location>
</feature>
<evidence type="ECO:0000313" key="3">
    <source>
        <dbReference type="EMBL" id="KAG6534155.1"/>
    </source>
</evidence>
<evidence type="ECO:0000256" key="1">
    <source>
        <dbReference type="SAM" id="SignalP"/>
    </source>
</evidence>
<keyword evidence="1" id="KW-0732">Signal</keyword>
<comment type="caution">
    <text evidence="3">The sequence shown here is derived from an EMBL/GenBank/DDBJ whole genome shotgun (WGS) entry which is preliminary data.</text>
</comment>
<name>A0A8J5I2Z1_ZINOF</name>
<protein>
    <recommendedName>
        <fullName evidence="2">Neprosin activation peptide domain-containing protein</fullName>
    </recommendedName>
</protein>
<feature type="domain" description="Neprosin activation peptide" evidence="2">
    <location>
        <begin position="42"/>
        <end position="73"/>
    </location>
</feature>
<dbReference type="Proteomes" id="UP000734854">
    <property type="component" value="Unassembled WGS sequence"/>
</dbReference>
<feature type="signal peptide" evidence="1">
    <location>
        <begin position="1"/>
        <end position="22"/>
    </location>
</feature>
<accession>A0A8J5I2Z1</accession>
<gene>
    <name evidence="3" type="ORF">ZIOFF_008040</name>
</gene>
<sequence length="74" mass="8435">MRATHHSCMLWLMLSGICVASGEERRVVNDTLSAHKHSIKAIENDFGDIYDCVDIYKQPAFDHPLLQNLTLQVH</sequence>
<evidence type="ECO:0000259" key="2">
    <source>
        <dbReference type="Pfam" id="PF14365"/>
    </source>
</evidence>
<proteinExistence type="predicted"/>
<keyword evidence="4" id="KW-1185">Reference proteome</keyword>
<dbReference type="AlphaFoldDB" id="A0A8J5I2Z1"/>
<reference evidence="3 4" key="1">
    <citation type="submission" date="2020-08" db="EMBL/GenBank/DDBJ databases">
        <title>Plant Genome Project.</title>
        <authorList>
            <person name="Zhang R.-G."/>
        </authorList>
    </citation>
    <scope>NUCLEOTIDE SEQUENCE [LARGE SCALE GENOMIC DNA]</scope>
    <source>
        <tissue evidence="3">Rhizome</tissue>
    </source>
</reference>
<dbReference type="Pfam" id="PF14365">
    <property type="entry name" value="Neprosin_AP"/>
    <property type="match status" value="1"/>
</dbReference>
<dbReference type="InterPro" id="IPR025521">
    <property type="entry name" value="Neprosin_propep"/>
</dbReference>
<evidence type="ECO:0000313" key="4">
    <source>
        <dbReference type="Proteomes" id="UP000734854"/>
    </source>
</evidence>
<dbReference type="EMBL" id="JACMSC010000002">
    <property type="protein sequence ID" value="KAG6534155.1"/>
    <property type="molecule type" value="Genomic_DNA"/>
</dbReference>